<gene>
    <name evidence="1" type="ORF">CEXT_230241</name>
</gene>
<protein>
    <submittedName>
        <fullName evidence="1">Uncharacterized protein</fullName>
    </submittedName>
</protein>
<keyword evidence="2" id="KW-1185">Reference proteome</keyword>
<evidence type="ECO:0000313" key="2">
    <source>
        <dbReference type="Proteomes" id="UP001054945"/>
    </source>
</evidence>
<proteinExistence type="predicted"/>
<dbReference type="AlphaFoldDB" id="A0AAV4N7X8"/>
<organism evidence="1 2">
    <name type="scientific">Caerostris extrusa</name>
    <name type="common">Bark spider</name>
    <name type="synonym">Caerostris bankana</name>
    <dbReference type="NCBI Taxonomy" id="172846"/>
    <lineage>
        <taxon>Eukaryota</taxon>
        <taxon>Metazoa</taxon>
        <taxon>Ecdysozoa</taxon>
        <taxon>Arthropoda</taxon>
        <taxon>Chelicerata</taxon>
        <taxon>Arachnida</taxon>
        <taxon>Araneae</taxon>
        <taxon>Araneomorphae</taxon>
        <taxon>Entelegynae</taxon>
        <taxon>Araneoidea</taxon>
        <taxon>Araneidae</taxon>
        <taxon>Caerostris</taxon>
    </lineage>
</organism>
<dbReference type="Proteomes" id="UP001054945">
    <property type="component" value="Unassembled WGS sequence"/>
</dbReference>
<comment type="caution">
    <text evidence="1">The sequence shown here is derived from an EMBL/GenBank/DDBJ whole genome shotgun (WGS) entry which is preliminary data.</text>
</comment>
<evidence type="ECO:0000313" key="1">
    <source>
        <dbReference type="EMBL" id="GIX80445.1"/>
    </source>
</evidence>
<sequence>MSTSKPVETQLGELQYICIVAERRESESTDDEVETRFHQERSTFPAKTDGRFQLRLEEDPVGTPASPRQHFFILQRFSQV</sequence>
<accession>A0AAV4N7X8</accession>
<dbReference type="EMBL" id="BPLR01003031">
    <property type="protein sequence ID" value="GIX80445.1"/>
    <property type="molecule type" value="Genomic_DNA"/>
</dbReference>
<name>A0AAV4N7X8_CAEEX</name>
<reference evidence="1 2" key="1">
    <citation type="submission" date="2021-06" db="EMBL/GenBank/DDBJ databases">
        <title>Caerostris extrusa draft genome.</title>
        <authorList>
            <person name="Kono N."/>
            <person name="Arakawa K."/>
        </authorList>
    </citation>
    <scope>NUCLEOTIDE SEQUENCE [LARGE SCALE GENOMIC DNA]</scope>
</reference>